<dbReference type="EMBL" id="JAGRRH010000019">
    <property type="protein sequence ID" value="KAG7349350.1"/>
    <property type="molecule type" value="Genomic_DNA"/>
</dbReference>
<evidence type="ECO:0000256" key="1">
    <source>
        <dbReference type="ARBA" id="ARBA00004123"/>
    </source>
</evidence>
<dbReference type="SMART" id="SM00320">
    <property type="entry name" value="WD40"/>
    <property type="match status" value="7"/>
</dbReference>
<evidence type="ECO:0000256" key="3">
    <source>
        <dbReference type="ARBA" id="ARBA00022490"/>
    </source>
</evidence>
<evidence type="ECO:0000256" key="5">
    <source>
        <dbReference type="ARBA" id="ARBA00022737"/>
    </source>
</evidence>
<dbReference type="InterPro" id="IPR037289">
    <property type="entry name" value="Elp2"/>
</dbReference>
<keyword evidence="3" id="KW-0963">Cytoplasm</keyword>
<keyword evidence="10" id="KW-1185">Reference proteome</keyword>
<evidence type="ECO:0000256" key="2">
    <source>
        <dbReference type="ARBA" id="ARBA00004496"/>
    </source>
</evidence>
<dbReference type="GO" id="GO:0005634">
    <property type="term" value="C:nucleus"/>
    <property type="evidence" value="ECO:0007669"/>
    <property type="project" value="UniProtKB-SubCell"/>
</dbReference>
<dbReference type="GO" id="GO:0005737">
    <property type="term" value="C:cytoplasm"/>
    <property type="evidence" value="ECO:0007669"/>
    <property type="project" value="UniProtKB-SubCell"/>
</dbReference>
<evidence type="ECO:0000256" key="6">
    <source>
        <dbReference type="ARBA" id="ARBA00023242"/>
    </source>
</evidence>
<dbReference type="GO" id="GO:0002098">
    <property type="term" value="P:tRNA wobble uridine modification"/>
    <property type="evidence" value="ECO:0007669"/>
    <property type="project" value="InterPro"/>
</dbReference>
<dbReference type="PANTHER" id="PTHR44111:SF1">
    <property type="entry name" value="ELONGATOR COMPLEX PROTEIN 2"/>
    <property type="match status" value="1"/>
</dbReference>
<name>A0A9K3KUC5_9STRA</name>
<dbReference type="GO" id="GO:0033588">
    <property type="term" value="C:elongator holoenzyme complex"/>
    <property type="evidence" value="ECO:0007669"/>
    <property type="project" value="InterPro"/>
</dbReference>
<feature type="repeat" description="WD" evidence="7">
    <location>
        <begin position="253"/>
        <end position="291"/>
    </location>
</feature>
<dbReference type="PROSITE" id="PS50294">
    <property type="entry name" value="WD_REPEATS_REGION"/>
    <property type="match status" value="3"/>
</dbReference>
<protein>
    <submittedName>
        <fullName evidence="9">WD40 repeat-containing protein</fullName>
    </submittedName>
</protein>
<feature type="compositionally biased region" description="Polar residues" evidence="8">
    <location>
        <begin position="616"/>
        <end position="625"/>
    </location>
</feature>
<evidence type="ECO:0000256" key="4">
    <source>
        <dbReference type="ARBA" id="ARBA00022574"/>
    </source>
</evidence>
<sequence>MADSLEVTCELLHHGAAANSSPKAVTTIPSLSVRDVSDPLKSTTQLVYASHLMLNVAEQQTVKIIEKEEKIWTVTQTLRTKTSTTAEMASAAANVSTLTAKRVITCVKSIFMSSTKESSCVVVVCGFSDGSLTSWNRDAEGQWAEHVLPNLKAQLEGRSITDLDGYFCHGSNMLLLTVCSSGGAHFLAFEGTKLMQGKNVISAPCNVCRYQVLRSDGMGVFLVGTAAPRHNKIHVLTHSHGDYKQTPVYCGALSGHEDWITCFDWITPSTSNANTSYLASGSQDAKIRLWKWITKTHNITDISTEQPVPNIVPEGSDEDDEDDDEEMIQGEARLEIPHSNNQVTSVYLEALLVGHEEMVTSLAWHPNPQQLYQQDLILISASMDRSIFIWSTIEGVWTPVSRVGSAGGILGGSIGSSLLGYLTVKVDPSYGSWIMGHAYGGALHFFSCETTTDSPVGLLQDQHATEEQVDVVQWRAQACLTGHFEEVTDLCWEASQGDYLITVSNDQTCRIWATIRGDRKTWIEIARPQVHGYNLSAVTSLSTGDHMDLIATGADEKEIRVFDGTLSFLRMLQAVTGSRSEVEVESTESRVERAYIPALGLTNKASAADGADEDTSGASKSNTSLPLERDLGSTSLWPEVRKLFGHDSEIARLTSTLTSRTTVSSNYLKTHFNEVLIASTTKARDVETANIRLWNSHYRCVQVLKGGHRSTVTALSFSPDGSYLASSGKDRRLCIWKATGNGPGDGEGSDTKRFSLACAIDSCHKRIVWSAHFCPYDPTILVTGSRDASVKLWKVGAIDSEDGYEIEMKEYSAFVPRNDEDAKNAAVTSLSLAPLKLTESRGLLAIGFEDGLLQLWSVPIDWSENLQPTLVSQFDPNICHIGAVNKIAWKPVSHGNDVLVLATCSADCGCRVFSINVSR</sequence>
<evidence type="ECO:0000313" key="9">
    <source>
        <dbReference type="EMBL" id="KAG7349350.1"/>
    </source>
</evidence>
<reference evidence="9" key="2">
    <citation type="submission" date="2021-04" db="EMBL/GenBank/DDBJ databases">
        <authorList>
            <person name="Podell S."/>
        </authorList>
    </citation>
    <scope>NUCLEOTIDE SEQUENCE</scope>
    <source>
        <strain evidence="9">Hildebrandi</strain>
    </source>
</reference>
<dbReference type="OrthoDB" id="27911at2759"/>
<dbReference type="InterPro" id="IPR001680">
    <property type="entry name" value="WD40_rpt"/>
</dbReference>
<evidence type="ECO:0000313" key="10">
    <source>
        <dbReference type="Proteomes" id="UP000693970"/>
    </source>
</evidence>
<feature type="repeat" description="WD" evidence="7">
    <location>
        <begin position="761"/>
        <end position="795"/>
    </location>
</feature>
<keyword evidence="5" id="KW-0677">Repeat</keyword>
<dbReference type="PROSITE" id="PS50082">
    <property type="entry name" value="WD_REPEATS_2"/>
    <property type="match status" value="5"/>
</dbReference>
<dbReference type="Proteomes" id="UP000693970">
    <property type="component" value="Unassembled WGS sequence"/>
</dbReference>
<reference evidence="9" key="1">
    <citation type="journal article" date="2021" name="Sci. Rep.">
        <title>Diploid genomic architecture of Nitzschia inconspicua, an elite biomass production diatom.</title>
        <authorList>
            <person name="Oliver A."/>
            <person name="Podell S."/>
            <person name="Pinowska A."/>
            <person name="Traller J.C."/>
            <person name="Smith S.R."/>
            <person name="McClure R."/>
            <person name="Beliaev A."/>
            <person name="Bohutskyi P."/>
            <person name="Hill E.A."/>
            <person name="Rabines A."/>
            <person name="Zheng H."/>
            <person name="Allen L.Z."/>
            <person name="Kuo A."/>
            <person name="Grigoriev I.V."/>
            <person name="Allen A.E."/>
            <person name="Hazlebeck D."/>
            <person name="Allen E.E."/>
        </authorList>
    </citation>
    <scope>NUCLEOTIDE SEQUENCE</scope>
    <source>
        <strain evidence="9">Hildebrandi</strain>
    </source>
</reference>
<dbReference type="AlphaFoldDB" id="A0A9K3KUC5"/>
<evidence type="ECO:0000256" key="8">
    <source>
        <dbReference type="SAM" id="MobiDB-lite"/>
    </source>
</evidence>
<feature type="region of interest" description="Disordered" evidence="8">
    <location>
        <begin position="606"/>
        <end position="627"/>
    </location>
</feature>
<evidence type="ECO:0000256" key="7">
    <source>
        <dbReference type="PROSITE-ProRule" id="PRU00221"/>
    </source>
</evidence>
<gene>
    <name evidence="9" type="ORF">IV203_011947</name>
</gene>
<accession>A0A9K3KUC5</accession>
<feature type="repeat" description="WD" evidence="7">
    <location>
        <begin position="705"/>
        <end position="737"/>
    </location>
</feature>
<dbReference type="Pfam" id="PF00400">
    <property type="entry name" value="WD40"/>
    <property type="match status" value="5"/>
</dbReference>
<comment type="subcellular location">
    <subcellularLocation>
        <location evidence="2">Cytoplasm</location>
    </subcellularLocation>
    <subcellularLocation>
        <location evidence="1">Nucleus</location>
    </subcellularLocation>
</comment>
<dbReference type="PANTHER" id="PTHR44111">
    <property type="entry name" value="ELONGATOR COMPLEX PROTEIN 2"/>
    <property type="match status" value="1"/>
</dbReference>
<keyword evidence="6" id="KW-0539">Nucleus</keyword>
<feature type="repeat" description="WD" evidence="7">
    <location>
        <begin position="352"/>
        <end position="391"/>
    </location>
</feature>
<comment type="caution">
    <text evidence="9">The sequence shown here is derived from an EMBL/GenBank/DDBJ whole genome shotgun (WGS) entry which is preliminary data.</text>
</comment>
<feature type="repeat" description="WD" evidence="7">
    <location>
        <begin position="480"/>
        <end position="512"/>
    </location>
</feature>
<keyword evidence="4 7" id="KW-0853">WD repeat</keyword>
<proteinExistence type="predicted"/>
<organism evidence="9 10">
    <name type="scientific">Nitzschia inconspicua</name>
    <dbReference type="NCBI Taxonomy" id="303405"/>
    <lineage>
        <taxon>Eukaryota</taxon>
        <taxon>Sar</taxon>
        <taxon>Stramenopiles</taxon>
        <taxon>Ochrophyta</taxon>
        <taxon>Bacillariophyta</taxon>
        <taxon>Bacillariophyceae</taxon>
        <taxon>Bacillariophycidae</taxon>
        <taxon>Bacillariales</taxon>
        <taxon>Bacillariaceae</taxon>
        <taxon>Nitzschia</taxon>
    </lineage>
</organism>